<evidence type="ECO:0000313" key="5">
    <source>
        <dbReference type="EMBL" id="KAL2066412.1"/>
    </source>
</evidence>
<feature type="region of interest" description="Disordered" evidence="3">
    <location>
        <begin position="724"/>
        <end position="746"/>
    </location>
</feature>
<dbReference type="Gene3D" id="3.40.50.720">
    <property type="entry name" value="NAD(P)-binding Rossmann-like Domain"/>
    <property type="match status" value="1"/>
</dbReference>
<dbReference type="Pfam" id="PF07993">
    <property type="entry name" value="NAD_binding_4"/>
    <property type="match status" value="1"/>
</dbReference>
<evidence type="ECO:0000259" key="4">
    <source>
        <dbReference type="PROSITE" id="PS50075"/>
    </source>
</evidence>
<dbReference type="Proteomes" id="UP001595075">
    <property type="component" value="Unassembled WGS sequence"/>
</dbReference>
<dbReference type="Gene3D" id="3.40.50.12780">
    <property type="entry name" value="N-terminal domain of ligase-like"/>
    <property type="match status" value="1"/>
</dbReference>
<dbReference type="SUPFAM" id="SSF56801">
    <property type="entry name" value="Acetyl-CoA synthetase-like"/>
    <property type="match status" value="1"/>
</dbReference>
<name>A0ABR4C8Y2_9HELO</name>
<dbReference type="PROSITE" id="PS50075">
    <property type="entry name" value="CARRIER"/>
    <property type="match status" value="1"/>
</dbReference>
<feature type="region of interest" description="Disordered" evidence="3">
    <location>
        <begin position="1041"/>
        <end position="1068"/>
    </location>
</feature>
<feature type="compositionally biased region" description="Basic and acidic residues" evidence="3">
    <location>
        <begin position="1170"/>
        <end position="1183"/>
    </location>
</feature>
<feature type="region of interest" description="Disordered" evidence="3">
    <location>
        <begin position="1159"/>
        <end position="1183"/>
    </location>
</feature>
<dbReference type="InterPro" id="IPR042099">
    <property type="entry name" value="ANL_N_sf"/>
</dbReference>
<dbReference type="Pfam" id="PF00501">
    <property type="entry name" value="AMP-binding"/>
    <property type="match status" value="1"/>
</dbReference>
<dbReference type="Gene3D" id="1.10.1200.10">
    <property type="entry name" value="ACP-like"/>
    <property type="match status" value="1"/>
</dbReference>
<organism evidence="5 6">
    <name type="scientific">Oculimacula yallundae</name>
    <dbReference type="NCBI Taxonomy" id="86028"/>
    <lineage>
        <taxon>Eukaryota</taxon>
        <taxon>Fungi</taxon>
        <taxon>Dikarya</taxon>
        <taxon>Ascomycota</taxon>
        <taxon>Pezizomycotina</taxon>
        <taxon>Leotiomycetes</taxon>
        <taxon>Helotiales</taxon>
        <taxon>Ploettnerulaceae</taxon>
        <taxon>Oculimacula</taxon>
    </lineage>
</organism>
<reference evidence="5 6" key="1">
    <citation type="journal article" date="2024" name="Commun. Biol.">
        <title>Comparative genomic analysis of thermophilic fungi reveals convergent evolutionary adaptations and gene losses.</title>
        <authorList>
            <person name="Steindorff A.S."/>
            <person name="Aguilar-Pontes M.V."/>
            <person name="Robinson A.J."/>
            <person name="Andreopoulos B."/>
            <person name="LaButti K."/>
            <person name="Kuo A."/>
            <person name="Mondo S."/>
            <person name="Riley R."/>
            <person name="Otillar R."/>
            <person name="Haridas S."/>
            <person name="Lipzen A."/>
            <person name="Grimwood J."/>
            <person name="Schmutz J."/>
            <person name="Clum A."/>
            <person name="Reid I.D."/>
            <person name="Moisan M.C."/>
            <person name="Butler G."/>
            <person name="Nguyen T.T.M."/>
            <person name="Dewar K."/>
            <person name="Conant G."/>
            <person name="Drula E."/>
            <person name="Henrissat B."/>
            <person name="Hansel C."/>
            <person name="Singer S."/>
            <person name="Hutchinson M.I."/>
            <person name="de Vries R.P."/>
            <person name="Natvig D.O."/>
            <person name="Powell A.J."/>
            <person name="Tsang A."/>
            <person name="Grigoriev I.V."/>
        </authorList>
    </citation>
    <scope>NUCLEOTIDE SEQUENCE [LARGE SCALE GENOMIC DNA]</scope>
    <source>
        <strain evidence="5 6">CBS 494.80</strain>
    </source>
</reference>
<dbReference type="InterPro" id="IPR009081">
    <property type="entry name" value="PP-bd_ACP"/>
</dbReference>
<gene>
    <name evidence="5" type="ORF">VTL71DRAFT_2483</name>
</gene>
<dbReference type="SUPFAM" id="SSF47336">
    <property type="entry name" value="ACP-like"/>
    <property type="match status" value="1"/>
</dbReference>
<feature type="domain" description="Carrier" evidence="4">
    <location>
        <begin position="652"/>
        <end position="729"/>
    </location>
</feature>
<dbReference type="InterPro" id="IPR000873">
    <property type="entry name" value="AMP-dep_synth/lig_dom"/>
</dbReference>
<dbReference type="InterPro" id="IPR036736">
    <property type="entry name" value="ACP-like_sf"/>
</dbReference>
<dbReference type="SUPFAM" id="SSF51735">
    <property type="entry name" value="NAD(P)-binding Rossmann-fold domains"/>
    <property type="match status" value="1"/>
</dbReference>
<dbReference type="PANTHER" id="PTHR43439">
    <property type="entry name" value="PHENYLACETATE-COENZYME A LIGASE"/>
    <property type="match status" value="1"/>
</dbReference>
<comment type="caution">
    <text evidence="5">The sequence shown here is derived from an EMBL/GenBank/DDBJ whole genome shotgun (WGS) entry which is preliminary data.</text>
</comment>
<dbReference type="Pfam" id="PF23562">
    <property type="entry name" value="AMP-binding_C_3"/>
    <property type="match status" value="1"/>
</dbReference>
<feature type="compositionally biased region" description="Basic and acidic residues" evidence="3">
    <location>
        <begin position="1057"/>
        <end position="1068"/>
    </location>
</feature>
<dbReference type="InterPro" id="IPR013120">
    <property type="entry name" value="FAR_NAD-bd"/>
</dbReference>
<dbReference type="InterPro" id="IPR051414">
    <property type="entry name" value="Adenylate-forming_Reductase"/>
</dbReference>
<dbReference type="InterPro" id="IPR020845">
    <property type="entry name" value="AMP-binding_CS"/>
</dbReference>
<keyword evidence="2" id="KW-0597">Phosphoprotein</keyword>
<feature type="compositionally biased region" description="Polar residues" evidence="3">
    <location>
        <begin position="731"/>
        <end position="746"/>
    </location>
</feature>
<dbReference type="PANTHER" id="PTHR43439:SF2">
    <property type="entry name" value="ENZYME, PUTATIVE (JCVI)-RELATED"/>
    <property type="match status" value="1"/>
</dbReference>
<dbReference type="EMBL" id="JAZHXI010000011">
    <property type="protein sequence ID" value="KAL2066412.1"/>
    <property type="molecule type" value="Genomic_DNA"/>
</dbReference>
<sequence length="1230" mass="136276">MILPDAPLHNPTFVSLNPRNLDKMKNLDLRVLPRMHRLVNFSDRLTFQSAVLLFLIMAPMLIDPPVTDSVYEKDVSNCSDPLVVPSHSASKEVRELWWLHGDPHSTRYSDPRLVSLAALVRHDGAVYKSQKAFLYPATSDPLTEYKSMTWEEFDSVTETLALTYAYQLEKELQQANITQNQPTIALLGAGRTLEYFCTQLALQKLGVRVLLLAESNPQHALYYLLESCSALAVITDSKNARTITNGIRKLDMIETLPEGSATESVQVDDVKFQDFGDVWERHSFIIHSSGSTGMPKPIIHTNRSMMLIARMYRLFQDFHIENWFLLFPLYHIAGISIALSNLPNGQILSFPPLSWPPSSSSIFSAWKTLSEMGHPVQCVHCAPTLIENMHEYITTDSHDFSPLTSLKILQPGGAALSDNIVQALVTAGVNVKTTYGSTEIGPPFRSIGPRDSPNCYRFRNLYPDNPFLKMEELGEGIFECVVLKGFELAAELWQESDEPYRTNDIFVQDPPGSGYFTLQGRKDDILVHSNGENTSAGPLQLDIQTGTQIIHKALALGHSRPCVSLLVELNESYDPEDISVEEKVWETVQSVTAQYPKHSQILRSMIYILPRGAILPVTPKGNVKRKEAERIFATEIESLYCDNFTPPATPCQDEESLADYLRSLLSTLSNVPTSEINDYTTLYDLGISSLTALSLRTSLSNHLSRPITISTLFENPSISKLVSVLTPPPSDSGSSQEPASEKASSAETINRIITSLTSELLSWPLRSDTPVYQPVTQHTVLLTGCSGSLGTSLLTTLSASSQITKIYALTRGPSAVEKLHSSLSRRGLDTSILDLKTSDGSSKIEVLNFSMRDSLLGLDIEMYAKLAREVTIVLAGAWKMDFNLPVEEFEGDCIKNTMSLLRLCHAGRPKTFAFTSSISTCMGTGPFSTTTPSNSRTIPESPIGSDPSIALSTGYAQSKYIIERITQTASHHLSLPIKLLRVGQLSGHTSTGHWSTDEMWPIMFASSFHSNMKALPLFEGEKSVDWIPVDVAAGTIRDVILQPSGSGSGSGSSEMEQELRSSEDETTDLKKGELYNVHNIANPHPISWNALISMLQSIRTRNGQDEVEEISMREWTRRLVALSTTLPTTASTSTTSNTPATNTIPGLRLLQFFEDMAASEPEPQPNPKPKPKENTQEEIKEKNIEEAGRVLVFETEKTRGVSPALRECGVFNEGWVERYLRVWREGGFMA</sequence>
<evidence type="ECO:0000256" key="1">
    <source>
        <dbReference type="ARBA" id="ARBA00022450"/>
    </source>
</evidence>
<dbReference type="Pfam" id="PF00550">
    <property type="entry name" value="PP-binding"/>
    <property type="match status" value="1"/>
</dbReference>
<dbReference type="InterPro" id="IPR036291">
    <property type="entry name" value="NAD(P)-bd_dom_sf"/>
</dbReference>
<keyword evidence="6" id="KW-1185">Reference proteome</keyword>
<evidence type="ECO:0000313" key="6">
    <source>
        <dbReference type="Proteomes" id="UP001595075"/>
    </source>
</evidence>
<dbReference type="PROSITE" id="PS00455">
    <property type="entry name" value="AMP_BINDING"/>
    <property type="match status" value="1"/>
</dbReference>
<keyword evidence="1" id="KW-0596">Phosphopantetheine</keyword>
<protein>
    <recommendedName>
        <fullName evidence="4">Carrier domain-containing protein</fullName>
    </recommendedName>
</protein>
<evidence type="ECO:0000256" key="2">
    <source>
        <dbReference type="ARBA" id="ARBA00022553"/>
    </source>
</evidence>
<proteinExistence type="predicted"/>
<evidence type="ECO:0000256" key="3">
    <source>
        <dbReference type="SAM" id="MobiDB-lite"/>
    </source>
</evidence>
<accession>A0ABR4C8Y2</accession>